<name>A0A4S3TKX5_9EURY</name>
<dbReference type="Proteomes" id="UP000318864">
    <property type="component" value="Unassembled WGS sequence"/>
</dbReference>
<dbReference type="PROSITE" id="PS51318">
    <property type="entry name" value="TAT"/>
    <property type="match status" value="1"/>
</dbReference>
<accession>A0A4S3TKX5</accession>
<proteinExistence type="predicted"/>
<feature type="compositionally biased region" description="Acidic residues" evidence="1">
    <location>
        <begin position="236"/>
        <end position="246"/>
    </location>
</feature>
<gene>
    <name evidence="2" type="ORF">D8Y22_10970</name>
</gene>
<dbReference type="InterPro" id="IPR045396">
    <property type="entry name" value="DUF6517"/>
</dbReference>
<evidence type="ECO:0000313" key="2">
    <source>
        <dbReference type="EMBL" id="THE64771.1"/>
    </source>
</evidence>
<keyword evidence="3" id="KW-1185">Reference proteome</keyword>
<reference evidence="2 3" key="1">
    <citation type="submission" date="2018-10" db="EMBL/GenBank/DDBJ databases">
        <title>Natronolimnobius sp. XQ-INN 246 isolated from Inner Mongolia Autonomous Region of China.</title>
        <authorList>
            <person name="Xue Q."/>
        </authorList>
    </citation>
    <scope>NUCLEOTIDE SEQUENCE [LARGE SCALE GENOMIC DNA]</scope>
    <source>
        <strain evidence="2 3">XQ-INN 246</strain>
    </source>
</reference>
<evidence type="ECO:0000313" key="3">
    <source>
        <dbReference type="Proteomes" id="UP000318864"/>
    </source>
</evidence>
<dbReference type="RefSeq" id="WP_141464741.1">
    <property type="nucleotide sequence ID" value="NZ_RBZW01000025.1"/>
</dbReference>
<dbReference type="InterPro" id="IPR006311">
    <property type="entry name" value="TAT_signal"/>
</dbReference>
<sequence>MSRPRCDRDGAAGSRRDQGLASRRRLLSALAAGGLTATAGCLEDAVESVTSYSAAPAVVSPAVVEDTGYEYHDTAARVDTETVAGASVEITYYVSSYVRTIEIPILGIDSLEVGLFGVLSTPDVSVAGREFNPLADASRDELVDQVQQEGVDLEIGDAAGNRTVTGLGEEIAVDTFEGTASFEGQDELEVFLDIAQVYHDGDYLVIVGGTPDDDRLDTEAERERVDTMIGGIEHGDDVDVATDEDAASNGDR</sequence>
<dbReference type="EMBL" id="RBZW01000025">
    <property type="protein sequence ID" value="THE64771.1"/>
    <property type="molecule type" value="Genomic_DNA"/>
</dbReference>
<dbReference type="AlphaFoldDB" id="A0A4S3TKX5"/>
<evidence type="ECO:0000256" key="1">
    <source>
        <dbReference type="SAM" id="MobiDB-lite"/>
    </source>
</evidence>
<feature type="region of interest" description="Disordered" evidence="1">
    <location>
        <begin position="233"/>
        <end position="252"/>
    </location>
</feature>
<comment type="caution">
    <text evidence="2">The sequence shown here is derived from an EMBL/GenBank/DDBJ whole genome shotgun (WGS) entry which is preliminary data.</text>
</comment>
<protein>
    <submittedName>
        <fullName evidence="2">Uncharacterized protein</fullName>
    </submittedName>
</protein>
<organism evidence="2 3">
    <name type="scientific">Salinadaptatus halalkaliphilus</name>
    <dbReference type="NCBI Taxonomy" id="2419781"/>
    <lineage>
        <taxon>Archaea</taxon>
        <taxon>Methanobacteriati</taxon>
        <taxon>Methanobacteriota</taxon>
        <taxon>Stenosarchaea group</taxon>
        <taxon>Halobacteria</taxon>
        <taxon>Halobacteriales</taxon>
        <taxon>Natrialbaceae</taxon>
        <taxon>Salinadaptatus</taxon>
    </lineage>
</organism>
<dbReference type="Pfam" id="PF20127">
    <property type="entry name" value="DUF6517"/>
    <property type="match status" value="1"/>
</dbReference>